<keyword evidence="3" id="KW-0804">Transcription</keyword>
<dbReference type="InterPro" id="IPR059106">
    <property type="entry name" value="WHD_MalT"/>
</dbReference>
<dbReference type="Gene3D" id="3.40.50.300">
    <property type="entry name" value="P-loop containing nucleotide triphosphate hydrolases"/>
    <property type="match status" value="1"/>
</dbReference>
<dbReference type="SUPFAM" id="SSF46894">
    <property type="entry name" value="C-terminal effector domain of the bipartite response regulators"/>
    <property type="match status" value="1"/>
</dbReference>
<dbReference type="SUPFAM" id="SSF52540">
    <property type="entry name" value="P-loop containing nucleoside triphosphate hydrolases"/>
    <property type="match status" value="1"/>
</dbReference>
<keyword evidence="2" id="KW-0238">DNA-binding</keyword>
<dbReference type="CDD" id="cd06170">
    <property type="entry name" value="LuxR_C_like"/>
    <property type="match status" value="1"/>
</dbReference>
<gene>
    <name evidence="6" type="ORF">M1E25_21035</name>
</gene>
<dbReference type="EMBL" id="JAMQGM010000046">
    <property type="protein sequence ID" value="MCM2579801.1"/>
    <property type="molecule type" value="Genomic_DNA"/>
</dbReference>
<evidence type="ECO:0000256" key="4">
    <source>
        <dbReference type="SAM" id="MobiDB-lite"/>
    </source>
</evidence>
<name>A0ABT0XBC3_9ACTN</name>
<feature type="region of interest" description="Disordered" evidence="4">
    <location>
        <begin position="1"/>
        <end position="34"/>
    </location>
</feature>
<keyword evidence="7" id="KW-1185">Reference proteome</keyword>
<dbReference type="Proteomes" id="UP001167160">
    <property type="component" value="Unassembled WGS sequence"/>
</dbReference>
<dbReference type="InterPro" id="IPR000792">
    <property type="entry name" value="Tscrpt_reg_LuxR_C"/>
</dbReference>
<dbReference type="Gene3D" id="1.10.10.10">
    <property type="entry name" value="Winged helix-like DNA-binding domain superfamily/Winged helix DNA-binding domain"/>
    <property type="match status" value="1"/>
</dbReference>
<sequence>MPRRTAVAADSGGQRAPEQDPAPGGGPGIAATPAGDPLLAAKFEIPPAPRTLVRRRRLADRLDGCAGAPLTLVTGPAGAGKTTLVATWAATASSPGPVVWLTTEQEENGPGPFWAYVIGAFRHCGVPLPDVPPPATGDGVGHATLVRLAWALTRLPRPVVLVLDGLEQLTDRRITDGLDFVLGHAAGRLRLVVTSRVEPLLPLHRYRTQGLIEEIRGADLAFTGVEARRLLERHGLKPSEQSTTALVERTQGWAAGLRLCALAMRRSDDPEGFARSFAASRQAVADYLLAEVLRAHPAPTQELLLRTSILDRITPSLADELTGRSDASRILTSLAHANSLVEPTRDGLGYDCHPLFAAVLRAHLRIRHPGLEPELHRRAARWYAEHGGSTRALRHAGAAGDWGHAAGLVVDRLAVGRLLTGGNDDRLVRLFDAMPDEFPAPAAALVAAACSLARHDRPGCRARLARAQALFDAAADPPSAAARAEHALLRLLSGDAAQTPETSAARTSGLLDRVPAHLLAEHPEAESLRLLGLAVRLLGEDRTDEAEAAFRDAAASCTAPVTDGLRRECLARLALTESLRGDLRRAEEHALRANAADGAHRTPARRGAAALAMAVLATERADFADARRHLHPACEEEAVRLDPCLAAESAVVRSRLGLHDGSPQQALAVLDAATGDGRAGPSLERYPRRTLERLAIARSAAHLARCDHEQALSALDVAEPSDGAVAVALARAHCAAGDPARARRLLAAAGRHGTGPAGHVRSRLVLARAALLAGDRAAADGWVAQALETARPELLRLPFVEEGPWLRRLLERRTDLARSHGWLSPERDGTDGAGSVPAPAEPLTGRERDVLRCASRMLSTAEIADELGLSANTVKTHLRSIFRKLSVSRRGEAVRRAVRLGVL</sequence>
<feature type="region of interest" description="Disordered" evidence="4">
    <location>
        <begin position="821"/>
        <end position="845"/>
    </location>
</feature>
<dbReference type="Pfam" id="PF25873">
    <property type="entry name" value="WHD_MalT"/>
    <property type="match status" value="1"/>
</dbReference>
<dbReference type="SMART" id="SM00382">
    <property type="entry name" value="AAA"/>
    <property type="match status" value="1"/>
</dbReference>
<feature type="domain" description="HTH luxR-type" evidence="5">
    <location>
        <begin position="836"/>
        <end position="901"/>
    </location>
</feature>
<comment type="caution">
    <text evidence="6">The sequence shown here is derived from an EMBL/GenBank/DDBJ whole genome shotgun (WGS) entry which is preliminary data.</text>
</comment>
<evidence type="ECO:0000256" key="2">
    <source>
        <dbReference type="ARBA" id="ARBA00023125"/>
    </source>
</evidence>
<reference evidence="6" key="1">
    <citation type="journal article" date="2023" name="Int. J. Syst. Evol. Microbiol.">
        <title>Streptomyces meridianus sp. nov. isolated from brackish water of the Tagus estuary in Alcochete, Portugal.</title>
        <authorList>
            <person name="Santos J.D.N."/>
            <person name="Klimek D."/>
            <person name="Calusinska M."/>
            <person name="Lobo Da Cunha A."/>
            <person name="Catita J."/>
            <person name="Goncalves H."/>
            <person name="Gonzalez I."/>
            <person name="Reyes F."/>
            <person name="Lage O.M."/>
        </authorList>
    </citation>
    <scope>NUCLEOTIDE SEQUENCE</scope>
    <source>
        <strain evidence="6">MTZ3.1</strain>
    </source>
</reference>
<protein>
    <submittedName>
        <fullName evidence="6">LuxR C-terminal-related transcriptional regulator</fullName>
    </submittedName>
</protein>
<dbReference type="Gene3D" id="1.25.40.10">
    <property type="entry name" value="Tetratricopeptide repeat domain"/>
    <property type="match status" value="1"/>
</dbReference>
<dbReference type="InterPro" id="IPR027417">
    <property type="entry name" value="P-loop_NTPase"/>
</dbReference>
<accession>A0ABT0XBC3</accession>
<evidence type="ECO:0000256" key="3">
    <source>
        <dbReference type="ARBA" id="ARBA00023163"/>
    </source>
</evidence>
<dbReference type="InterPro" id="IPR016032">
    <property type="entry name" value="Sig_transdc_resp-reg_C-effctor"/>
</dbReference>
<evidence type="ECO:0000313" key="7">
    <source>
        <dbReference type="Proteomes" id="UP001167160"/>
    </source>
</evidence>
<proteinExistence type="predicted"/>
<evidence type="ECO:0000313" key="6">
    <source>
        <dbReference type="EMBL" id="MCM2579801.1"/>
    </source>
</evidence>
<dbReference type="SMART" id="SM00421">
    <property type="entry name" value="HTH_LUXR"/>
    <property type="match status" value="1"/>
</dbReference>
<dbReference type="RefSeq" id="WP_251418044.1">
    <property type="nucleotide sequence ID" value="NZ_JAMQGM010000046.1"/>
</dbReference>
<organism evidence="6 7">
    <name type="scientific">Streptomyces meridianus</name>
    <dbReference type="NCBI Taxonomy" id="2938945"/>
    <lineage>
        <taxon>Bacteria</taxon>
        <taxon>Bacillati</taxon>
        <taxon>Actinomycetota</taxon>
        <taxon>Actinomycetes</taxon>
        <taxon>Kitasatosporales</taxon>
        <taxon>Streptomycetaceae</taxon>
        <taxon>Streptomyces</taxon>
    </lineage>
</organism>
<dbReference type="InterPro" id="IPR003593">
    <property type="entry name" value="AAA+_ATPase"/>
</dbReference>
<dbReference type="InterPro" id="IPR036388">
    <property type="entry name" value="WH-like_DNA-bd_sf"/>
</dbReference>
<evidence type="ECO:0000256" key="1">
    <source>
        <dbReference type="ARBA" id="ARBA00023015"/>
    </source>
</evidence>
<dbReference type="PANTHER" id="PTHR44688:SF16">
    <property type="entry name" value="DNA-BINDING TRANSCRIPTIONAL ACTIVATOR DEVR_DOSR"/>
    <property type="match status" value="1"/>
</dbReference>
<dbReference type="PROSITE" id="PS50043">
    <property type="entry name" value="HTH_LUXR_2"/>
    <property type="match status" value="1"/>
</dbReference>
<dbReference type="InterPro" id="IPR011990">
    <property type="entry name" value="TPR-like_helical_dom_sf"/>
</dbReference>
<dbReference type="PRINTS" id="PR00038">
    <property type="entry name" value="HTHLUXR"/>
</dbReference>
<evidence type="ECO:0000259" key="5">
    <source>
        <dbReference type="PROSITE" id="PS50043"/>
    </source>
</evidence>
<dbReference type="PANTHER" id="PTHR44688">
    <property type="entry name" value="DNA-BINDING TRANSCRIPTIONAL ACTIVATOR DEVR_DOSR"/>
    <property type="match status" value="1"/>
</dbReference>
<keyword evidence="1" id="KW-0805">Transcription regulation</keyword>
<dbReference type="Pfam" id="PF00196">
    <property type="entry name" value="GerE"/>
    <property type="match status" value="1"/>
</dbReference>